<keyword evidence="1" id="KW-0732">Signal</keyword>
<dbReference type="Gene3D" id="3.60.15.10">
    <property type="entry name" value="Ribonuclease Z/Hydroxyacylglutathione hydrolase-like"/>
    <property type="match status" value="1"/>
</dbReference>
<keyword evidence="4" id="KW-1185">Reference proteome</keyword>
<accession>A0A0M0KPL0</accession>
<evidence type="ECO:0000256" key="1">
    <source>
        <dbReference type="SAM" id="SignalP"/>
    </source>
</evidence>
<dbReference type="STRING" id="284581.AMD01_21500"/>
<dbReference type="EMBL" id="LILC01000036">
    <property type="protein sequence ID" value="KOO40328.1"/>
    <property type="molecule type" value="Genomic_DNA"/>
</dbReference>
<gene>
    <name evidence="3" type="ORF">AMD01_21500</name>
</gene>
<feature type="signal peptide" evidence="1">
    <location>
        <begin position="1"/>
        <end position="29"/>
    </location>
</feature>
<dbReference type="InterPro" id="IPR001279">
    <property type="entry name" value="Metallo-B-lactamas"/>
</dbReference>
<evidence type="ECO:0000313" key="3">
    <source>
        <dbReference type="EMBL" id="KOO40328.1"/>
    </source>
</evidence>
<reference evidence="4" key="1">
    <citation type="submission" date="2015-08" db="EMBL/GenBank/DDBJ databases">
        <title>Fjat-14210 dsm16467.</title>
        <authorList>
            <person name="Liu B."/>
            <person name="Wang J."/>
            <person name="Zhu Y."/>
            <person name="Liu G."/>
            <person name="Chen Q."/>
            <person name="Chen Z."/>
            <person name="Lan J."/>
            <person name="Che J."/>
            <person name="Ge C."/>
            <person name="Shi H."/>
            <person name="Pan Z."/>
            <person name="Liu X."/>
        </authorList>
    </citation>
    <scope>NUCLEOTIDE SEQUENCE [LARGE SCALE GENOMIC DNA]</scope>
    <source>
        <strain evidence="4">DSM 16467</strain>
    </source>
</reference>
<evidence type="ECO:0000313" key="4">
    <source>
        <dbReference type="Proteomes" id="UP000037558"/>
    </source>
</evidence>
<feature type="chain" id="PRO_5005602836" evidence="1">
    <location>
        <begin position="30"/>
        <end position="383"/>
    </location>
</feature>
<dbReference type="SUPFAM" id="SSF56281">
    <property type="entry name" value="Metallo-hydrolase/oxidoreductase"/>
    <property type="match status" value="1"/>
</dbReference>
<dbReference type="InterPro" id="IPR035681">
    <property type="entry name" value="ComA-like_MBL"/>
</dbReference>
<protein>
    <submittedName>
        <fullName evidence="3">Beta-lactamase</fullName>
    </submittedName>
</protein>
<dbReference type="AlphaFoldDB" id="A0A0M0KPL0"/>
<evidence type="ECO:0000259" key="2">
    <source>
        <dbReference type="SMART" id="SM00849"/>
    </source>
</evidence>
<comment type="caution">
    <text evidence="3">The sequence shown here is derived from an EMBL/GenBank/DDBJ whole genome shotgun (WGS) entry which is preliminary data.</text>
</comment>
<name>A0A0M0KPL0_9BACI</name>
<dbReference type="Pfam" id="PF00753">
    <property type="entry name" value="Lactamase_B"/>
    <property type="match status" value="1"/>
</dbReference>
<dbReference type="PATRIC" id="fig|284581.3.peg.1830"/>
<dbReference type="SMART" id="SM00849">
    <property type="entry name" value="Lactamase_B"/>
    <property type="match status" value="1"/>
</dbReference>
<organism evidence="3 4">
    <name type="scientific">Priestia koreensis</name>
    <dbReference type="NCBI Taxonomy" id="284581"/>
    <lineage>
        <taxon>Bacteria</taxon>
        <taxon>Bacillati</taxon>
        <taxon>Bacillota</taxon>
        <taxon>Bacilli</taxon>
        <taxon>Bacillales</taxon>
        <taxon>Bacillaceae</taxon>
        <taxon>Priestia</taxon>
    </lineage>
</organism>
<proteinExistence type="predicted"/>
<dbReference type="InterPro" id="IPR036866">
    <property type="entry name" value="RibonucZ/Hydroxyglut_hydro"/>
</dbReference>
<sequence length="383" mass="41092">MKKGLKFLISLVLIIGLLSGLTFHTSSHAATTKKMSVHYINVGQGDSTLIRAPYGENILIDGGNINGSNLVSYLKKQGIKTIDVMVSTHPDADHIGGLDDVLKSFDVKSVYAPKVNHTTQAYVDFLKAVKAEKLTIKTAQKGVKVPVKGVTATFVAPVKTYDKDLNDWSAVLRVVYNKKSFLFTGDAEFKSETDMLNSKQTLKADVLKVGHHGAKTSTSQAFLNAVKPSVAVISVGKGNRYGHPTTETLNRLKASKIAIYRTDLQGHIIITTDGNTLTYNTKAAVPGGAVPAPAPSTYKLVATLDNAKPKQNGTVNLTVKGLPSGSYKAVFHYKSTNTTYTGTIGKALPVKIGRAAKGYKVVVDISSAYKGKSYKTQTSFVPQ</sequence>
<dbReference type="CDD" id="cd07731">
    <property type="entry name" value="ComA-like_MBL-fold"/>
    <property type="match status" value="1"/>
</dbReference>
<dbReference type="PANTHER" id="PTHR30619:SF7">
    <property type="entry name" value="BETA-LACTAMASE DOMAIN PROTEIN"/>
    <property type="match status" value="1"/>
</dbReference>
<dbReference type="PANTHER" id="PTHR30619">
    <property type="entry name" value="DNA INTERNALIZATION/COMPETENCE PROTEIN COMEC/REC2"/>
    <property type="match status" value="1"/>
</dbReference>
<dbReference type="OrthoDB" id="9761531at2"/>
<dbReference type="InterPro" id="IPR052159">
    <property type="entry name" value="Competence_DNA_uptake"/>
</dbReference>
<feature type="domain" description="Metallo-beta-lactamase" evidence="2">
    <location>
        <begin position="44"/>
        <end position="237"/>
    </location>
</feature>
<dbReference type="Proteomes" id="UP000037558">
    <property type="component" value="Unassembled WGS sequence"/>
</dbReference>